<sequence>MVSMKSIDNKSIFVSPRKLPIGGESLRHGSKFCVVGVRASLVDSTESSSDFAKRMERAWLISQVTTCFAKSHPGTPAVLFVLERDQHTALIVREQAFVQSGWKSRLLFLSSIASAWFLNH</sequence>
<protein>
    <submittedName>
        <fullName evidence="1">DnaJ/Hsp40 cysteine-rich domain superfamily protein</fullName>
    </submittedName>
</protein>
<dbReference type="Proteomes" id="UP000585474">
    <property type="component" value="Unassembled WGS sequence"/>
</dbReference>
<gene>
    <name evidence="1" type="ORF">Acr_00g0077190</name>
</gene>
<dbReference type="OrthoDB" id="1592637at2759"/>
<name>A0A7J0DT53_9ERIC</name>
<comment type="caution">
    <text evidence="1">The sequence shown here is derived from an EMBL/GenBank/DDBJ whole genome shotgun (WGS) entry which is preliminary data.</text>
</comment>
<evidence type="ECO:0000313" key="1">
    <source>
        <dbReference type="EMBL" id="GFS41943.1"/>
    </source>
</evidence>
<evidence type="ECO:0000313" key="2">
    <source>
        <dbReference type="Proteomes" id="UP000585474"/>
    </source>
</evidence>
<reference evidence="2" key="1">
    <citation type="submission" date="2019-07" db="EMBL/GenBank/DDBJ databases">
        <title>De Novo Assembly of kiwifruit Actinidia rufa.</title>
        <authorList>
            <person name="Sugita-Konishi S."/>
            <person name="Sato K."/>
            <person name="Mori E."/>
            <person name="Abe Y."/>
            <person name="Kisaki G."/>
            <person name="Hamano K."/>
            <person name="Suezawa K."/>
            <person name="Otani M."/>
            <person name="Fukuda T."/>
            <person name="Manabe T."/>
            <person name="Gomi K."/>
            <person name="Tabuchi M."/>
            <person name="Akimitsu K."/>
            <person name="Kataoka I."/>
        </authorList>
    </citation>
    <scope>NUCLEOTIDE SEQUENCE [LARGE SCALE GENOMIC DNA]</scope>
    <source>
        <strain evidence="2">cv. Fuchu</strain>
    </source>
</reference>
<dbReference type="AlphaFoldDB" id="A0A7J0DT53"/>
<dbReference type="EMBL" id="BJWL01000388">
    <property type="protein sequence ID" value="GFS41943.1"/>
    <property type="molecule type" value="Genomic_DNA"/>
</dbReference>
<keyword evidence="2" id="KW-1185">Reference proteome</keyword>
<accession>A0A7J0DT53</accession>
<proteinExistence type="predicted"/>
<organism evidence="1 2">
    <name type="scientific">Actinidia rufa</name>
    <dbReference type="NCBI Taxonomy" id="165716"/>
    <lineage>
        <taxon>Eukaryota</taxon>
        <taxon>Viridiplantae</taxon>
        <taxon>Streptophyta</taxon>
        <taxon>Embryophyta</taxon>
        <taxon>Tracheophyta</taxon>
        <taxon>Spermatophyta</taxon>
        <taxon>Magnoliopsida</taxon>
        <taxon>eudicotyledons</taxon>
        <taxon>Gunneridae</taxon>
        <taxon>Pentapetalae</taxon>
        <taxon>asterids</taxon>
        <taxon>Ericales</taxon>
        <taxon>Actinidiaceae</taxon>
        <taxon>Actinidia</taxon>
    </lineage>
</organism>